<accession>A0A210QLH2</accession>
<evidence type="ECO:0000256" key="1">
    <source>
        <dbReference type="SAM" id="Coils"/>
    </source>
</evidence>
<evidence type="ECO:0000313" key="4">
    <source>
        <dbReference type="Proteomes" id="UP000242188"/>
    </source>
</evidence>
<organism evidence="3 4">
    <name type="scientific">Mizuhopecten yessoensis</name>
    <name type="common">Japanese scallop</name>
    <name type="synonym">Patinopecten yessoensis</name>
    <dbReference type="NCBI Taxonomy" id="6573"/>
    <lineage>
        <taxon>Eukaryota</taxon>
        <taxon>Metazoa</taxon>
        <taxon>Spiralia</taxon>
        <taxon>Lophotrochozoa</taxon>
        <taxon>Mollusca</taxon>
        <taxon>Bivalvia</taxon>
        <taxon>Autobranchia</taxon>
        <taxon>Pteriomorphia</taxon>
        <taxon>Pectinida</taxon>
        <taxon>Pectinoidea</taxon>
        <taxon>Pectinidae</taxon>
        <taxon>Mizuhopecten</taxon>
    </lineage>
</organism>
<keyword evidence="2" id="KW-0732">Signal</keyword>
<dbReference type="PANTHER" id="PTHR24024:SF18">
    <property type="entry name" value="SHORT-CHAIN COLLAGEN C4-LIKE"/>
    <property type="match status" value="1"/>
</dbReference>
<reference evidence="3 4" key="1">
    <citation type="journal article" date="2017" name="Nat. Ecol. Evol.">
        <title>Scallop genome provides insights into evolution of bilaterian karyotype and development.</title>
        <authorList>
            <person name="Wang S."/>
            <person name="Zhang J."/>
            <person name="Jiao W."/>
            <person name="Li J."/>
            <person name="Xun X."/>
            <person name="Sun Y."/>
            <person name="Guo X."/>
            <person name="Huan P."/>
            <person name="Dong B."/>
            <person name="Zhang L."/>
            <person name="Hu X."/>
            <person name="Sun X."/>
            <person name="Wang J."/>
            <person name="Zhao C."/>
            <person name="Wang Y."/>
            <person name="Wang D."/>
            <person name="Huang X."/>
            <person name="Wang R."/>
            <person name="Lv J."/>
            <person name="Li Y."/>
            <person name="Zhang Z."/>
            <person name="Liu B."/>
            <person name="Lu W."/>
            <person name="Hui Y."/>
            <person name="Liang J."/>
            <person name="Zhou Z."/>
            <person name="Hou R."/>
            <person name="Li X."/>
            <person name="Liu Y."/>
            <person name="Li H."/>
            <person name="Ning X."/>
            <person name="Lin Y."/>
            <person name="Zhao L."/>
            <person name="Xing Q."/>
            <person name="Dou J."/>
            <person name="Li Y."/>
            <person name="Mao J."/>
            <person name="Guo H."/>
            <person name="Dou H."/>
            <person name="Li T."/>
            <person name="Mu C."/>
            <person name="Jiang W."/>
            <person name="Fu Q."/>
            <person name="Fu X."/>
            <person name="Miao Y."/>
            <person name="Liu J."/>
            <person name="Yu Q."/>
            <person name="Li R."/>
            <person name="Liao H."/>
            <person name="Li X."/>
            <person name="Kong Y."/>
            <person name="Jiang Z."/>
            <person name="Chourrout D."/>
            <person name="Li R."/>
            <person name="Bao Z."/>
        </authorList>
    </citation>
    <scope>NUCLEOTIDE SEQUENCE [LARGE SCALE GENOMIC DNA]</scope>
    <source>
        <strain evidence="3 4">PY_sf001</strain>
    </source>
</reference>
<keyword evidence="4" id="KW-1185">Reference proteome</keyword>
<keyword evidence="1" id="KW-0175">Coiled coil</keyword>
<dbReference type="InterPro" id="IPR051077">
    <property type="entry name" value="Ca-dependent_lectin"/>
</dbReference>
<feature type="coiled-coil region" evidence="1">
    <location>
        <begin position="38"/>
        <end position="100"/>
    </location>
</feature>
<feature type="signal peptide" evidence="2">
    <location>
        <begin position="1"/>
        <end position="20"/>
    </location>
</feature>
<gene>
    <name evidence="3" type="ORF">KP79_PYT25743</name>
</gene>
<protein>
    <recommendedName>
        <fullName evidence="5">Short-chain collagen C4</fullName>
    </recommendedName>
</protein>
<dbReference type="GO" id="GO:0005615">
    <property type="term" value="C:extracellular space"/>
    <property type="evidence" value="ECO:0007669"/>
    <property type="project" value="TreeGrafter"/>
</dbReference>
<sequence length="258" mass="28540">MLFSCLTVAVSLAAITVTNGSDEKRILLSDPQYIQQELTRFQAELQQMQVKYNNLQTKYSSQNTQIVNLQTKYSSQNTELENLQTKLNSQITELKNLQSYAGGSYYSSTGAAAEYVCMPNDPIWGPHKDLVYGDYVGFLYGAEYEGPNDLFGMPNYKEDVPCAVCLGRQHTAYLMIPGRTQCYPGWTEVYQGDLASSRHDHPTASQYVCVDGDAQAVPGGGTNDENGKLFYGVKAKCGSLPCPPYEDGKFLSCVVCMK</sequence>
<dbReference type="PANTHER" id="PTHR24024">
    <property type="entry name" value="PULMONARY SURFACTANT-ASSOCIATED PROTEIN A"/>
    <property type="match status" value="1"/>
</dbReference>
<dbReference type="Gene3D" id="1.20.5.340">
    <property type="match status" value="1"/>
</dbReference>
<dbReference type="EMBL" id="NEDP02003058">
    <property type="protein sequence ID" value="OWF49593.1"/>
    <property type="molecule type" value="Genomic_DNA"/>
</dbReference>
<evidence type="ECO:0000256" key="2">
    <source>
        <dbReference type="SAM" id="SignalP"/>
    </source>
</evidence>
<evidence type="ECO:0000313" key="3">
    <source>
        <dbReference type="EMBL" id="OWF49593.1"/>
    </source>
</evidence>
<feature type="chain" id="PRO_5012623058" description="Short-chain collagen C4" evidence="2">
    <location>
        <begin position="21"/>
        <end position="258"/>
    </location>
</feature>
<dbReference type="Proteomes" id="UP000242188">
    <property type="component" value="Unassembled WGS sequence"/>
</dbReference>
<dbReference type="OrthoDB" id="6127486at2759"/>
<name>A0A210QLH2_MIZYE</name>
<proteinExistence type="predicted"/>
<comment type="caution">
    <text evidence="3">The sequence shown here is derived from an EMBL/GenBank/DDBJ whole genome shotgun (WGS) entry which is preliminary data.</text>
</comment>
<dbReference type="AlphaFoldDB" id="A0A210QLH2"/>
<evidence type="ECO:0008006" key="5">
    <source>
        <dbReference type="Google" id="ProtNLM"/>
    </source>
</evidence>